<dbReference type="Proteomes" id="UP001500655">
    <property type="component" value="Unassembled WGS sequence"/>
</dbReference>
<evidence type="ECO:0008006" key="3">
    <source>
        <dbReference type="Google" id="ProtNLM"/>
    </source>
</evidence>
<accession>A0ABP4XL45</accession>
<evidence type="ECO:0000313" key="1">
    <source>
        <dbReference type="EMBL" id="GAA1779739.1"/>
    </source>
</evidence>
<sequence>MVATDTPLADPAALAVWLRVPADDPLLLAALTSASNRFRGEVGHEVSLVENEQVTLDGNGRESVLLPVWPTVGVSEVLLDGEELVEGTDYDWSEAGFLRRLGCQYWPARLRCIQVTYSHGWAQTPSDIQEAVIEQARAGYGGQPGLKSKAVGGQSVTWETGVTSQWSKAVERHQVQTGSDA</sequence>
<gene>
    <name evidence="1" type="ORF">GCM10009681_57370</name>
</gene>
<dbReference type="EMBL" id="BAAALS010000084">
    <property type="protein sequence ID" value="GAA1779739.1"/>
    <property type="molecule type" value="Genomic_DNA"/>
</dbReference>
<comment type="caution">
    <text evidence="1">The sequence shown here is derived from an EMBL/GenBank/DDBJ whole genome shotgun (WGS) entry which is preliminary data.</text>
</comment>
<organism evidence="1 2">
    <name type="scientific">Luedemannella helvata</name>
    <dbReference type="NCBI Taxonomy" id="349315"/>
    <lineage>
        <taxon>Bacteria</taxon>
        <taxon>Bacillati</taxon>
        <taxon>Actinomycetota</taxon>
        <taxon>Actinomycetes</taxon>
        <taxon>Micromonosporales</taxon>
        <taxon>Micromonosporaceae</taxon>
        <taxon>Luedemannella</taxon>
    </lineage>
</organism>
<proteinExistence type="predicted"/>
<name>A0ABP4XL45_9ACTN</name>
<evidence type="ECO:0000313" key="2">
    <source>
        <dbReference type="Proteomes" id="UP001500655"/>
    </source>
</evidence>
<protein>
    <recommendedName>
        <fullName evidence="3">Mobile element protein</fullName>
    </recommendedName>
</protein>
<keyword evidence="2" id="KW-1185">Reference proteome</keyword>
<reference evidence="2" key="1">
    <citation type="journal article" date="2019" name="Int. J. Syst. Evol. Microbiol.">
        <title>The Global Catalogue of Microorganisms (GCM) 10K type strain sequencing project: providing services to taxonomists for standard genome sequencing and annotation.</title>
        <authorList>
            <consortium name="The Broad Institute Genomics Platform"/>
            <consortium name="The Broad Institute Genome Sequencing Center for Infectious Disease"/>
            <person name="Wu L."/>
            <person name="Ma J."/>
        </authorList>
    </citation>
    <scope>NUCLEOTIDE SEQUENCE [LARGE SCALE GENOMIC DNA]</scope>
    <source>
        <strain evidence="2">JCM 13249</strain>
    </source>
</reference>